<feature type="compositionally biased region" description="Basic and acidic residues" evidence="3">
    <location>
        <begin position="54"/>
        <end position="63"/>
    </location>
</feature>
<protein>
    <submittedName>
        <fullName evidence="5">Glycosyltransferase</fullName>
    </submittedName>
</protein>
<feature type="compositionally biased region" description="Basic and acidic residues" evidence="3">
    <location>
        <begin position="150"/>
        <end position="172"/>
    </location>
</feature>
<feature type="compositionally biased region" description="Basic and acidic residues" evidence="3">
    <location>
        <begin position="1"/>
        <end position="14"/>
    </location>
</feature>
<dbReference type="EMBL" id="RYFI01000013">
    <property type="protein sequence ID" value="RXF72639.1"/>
    <property type="molecule type" value="Genomic_DNA"/>
</dbReference>
<dbReference type="OrthoDB" id="565316at2"/>
<feature type="compositionally biased region" description="Basic residues" evidence="3">
    <location>
        <begin position="37"/>
        <end position="53"/>
    </location>
</feature>
<dbReference type="Gene3D" id="3.40.50.2000">
    <property type="entry name" value="Glycogen Phosphorylase B"/>
    <property type="match status" value="2"/>
</dbReference>
<proteinExistence type="predicted"/>
<gene>
    <name evidence="5" type="ORF">EK403_13805</name>
</gene>
<evidence type="ECO:0000256" key="1">
    <source>
        <dbReference type="ARBA" id="ARBA00022676"/>
    </source>
</evidence>
<organism evidence="5 6">
    <name type="scientific">Hansschlegelia zhihuaiae</name>
    <dbReference type="NCBI Taxonomy" id="405005"/>
    <lineage>
        <taxon>Bacteria</taxon>
        <taxon>Pseudomonadati</taxon>
        <taxon>Pseudomonadota</taxon>
        <taxon>Alphaproteobacteria</taxon>
        <taxon>Hyphomicrobiales</taxon>
        <taxon>Methylopilaceae</taxon>
        <taxon>Hansschlegelia</taxon>
    </lineage>
</organism>
<dbReference type="Pfam" id="PF13692">
    <property type="entry name" value="Glyco_trans_1_4"/>
    <property type="match status" value="1"/>
</dbReference>
<feature type="compositionally biased region" description="Basic residues" evidence="3">
    <location>
        <begin position="115"/>
        <end position="149"/>
    </location>
</feature>
<accession>A0A4Q0MHY4</accession>
<dbReference type="PANTHER" id="PTHR12526">
    <property type="entry name" value="GLYCOSYLTRANSFERASE"/>
    <property type="match status" value="1"/>
</dbReference>
<keyword evidence="2 5" id="KW-0808">Transferase</keyword>
<feature type="domain" description="Methyltransferase type 12" evidence="4">
    <location>
        <begin position="795"/>
        <end position="887"/>
    </location>
</feature>
<evidence type="ECO:0000256" key="3">
    <source>
        <dbReference type="SAM" id="MobiDB-lite"/>
    </source>
</evidence>
<feature type="compositionally biased region" description="Basic and acidic residues" evidence="3">
    <location>
        <begin position="73"/>
        <end position="114"/>
    </location>
</feature>
<feature type="compositionally biased region" description="Basic residues" evidence="3">
    <location>
        <begin position="15"/>
        <end position="26"/>
    </location>
</feature>
<dbReference type="CDD" id="cd03801">
    <property type="entry name" value="GT4_PimA-like"/>
    <property type="match status" value="1"/>
</dbReference>
<name>A0A4Q0MHY4_9HYPH</name>
<dbReference type="GO" id="GO:0016757">
    <property type="term" value="F:glycosyltransferase activity"/>
    <property type="evidence" value="ECO:0007669"/>
    <property type="project" value="UniProtKB-KW"/>
</dbReference>
<evidence type="ECO:0000313" key="6">
    <source>
        <dbReference type="Proteomes" id="UP000289708"/>
    </source>
</evidence>
<dbReference type="Proteomes" id="UP000289708">
    <property type="component" value="Unassembled WGS sequence"/>
</dbReference>
<evidence type="ECO:0000259" key="4">
    <source>
        <dbReference type="Pfam" id="PF08242"/>
    </source>
</evidence>
<dbReference type="AlphaFoldDB" id="A0A4Q0MHY4"/>
<sequence>MQDIRGGDQQDGRRRRDQRHRSGRVWRGHDHQIDHHQRQRRHRRRAGFRHQRRDRQCRGERQGHPRRARHQWRSSDRARSQRGPDDRAGPPDDPQLHDPELLGERRRPSGDRQRPRLHHGQLHHQHDHRLQHQGQRRRQHRQPRQRRARPARDGRGEDRRAQHPRHEPFRAERQRRRHSELEWRRRDFLWQQPHQERRRADSDAVAAVRWPCPASAGLGPADAGEGILNIDLSAFLAGARGGVTVEEGVALARHAAESRSGAIVEIGSFRGKSAVALAYGASQSQAGAAVVCVEPHAEFTGVYGGKFGPEDRAAFFRVMLETGAYEHVSLVNLRSRDAARAWVGPIGLLFIDGDHTLRGVSTDVEAWEKHVAVGGVVVFDDAIDRKIGPARVIDQLLASGRFERIETVNKIVFLRKLSAGPRSPVGAKRILVPCKHLTGSGGLLRFERFGRAARSRGHHLAYLQLDHGAAPLRSSEFEVLSPEEASARDWDVTMIPGGGFAPRHEDALKALRAANFGLRMQHILNDETRRDRFLRVNSAVAPDLVVFNNRHWRPGSFTTFRARRFHVLEGAVDLAAFFPAPLRERAHEDAFVVGGLANKNPEPLLAAARMLDEKVRVELIGPPGDLAAGAADLLASGRLKLLGSLDEASLPAFYRGLDCVVHCETFAGWANLGAEALASGAPLIATRHGTLAFAAAEQTAIVLERPEPRAIADAIVRLRDDPALGRRLAANGRDTIARFGWDAYVDRLLEIVDDPDASTHYTMAPELGLFGKWPIDTRLDGLSGVLDACAGRSVLDLGAAEGVVARALCEKGAASVEGFELDPARVGRARRVCAGYDGARFACLDLGDLAAVDRAFAATPQSFDVVLHLGLHHHLPARTRMGLLERAAAKARKVLAFRTSRKLYEADGVVARLAELGFRLENETADTHGAEMGDAKVFLRIGEP</sequence>
<dbReference type="PANTHER" id="PTHR12526:SF510">
    <property type="entry name" value="D-INOSITOL 3-PHOSPHATE GLYCOSYLTRANSFERASE"/>
    <property type="match status" value="1"/>
</dbReference>
<keyword evidence="1" id="KW-0328">Glycosyltransferase</keyword>
<dbReference type="Gene3D" id="3.40.50.150">
    <property type="entry name" value="Vaccinia Virus protein VP39"/>
    <property type="match status" value="2"/>
</dbReference>
<dbReference type="InterPro" id="IPR029063">
    <property type="entry name" value="SAM-dependent_MTases_sf"/>
</dbReference>
<reference evidence="5 6" key="1">
    <citation type="submission" date="2018-12" db="EMBL/GenBank/DDBJ databases">
        <title>bacterium Hansschlegelia zhihuaiae S113.</title>
        <authorList>
            <person name="He J."/>
        </authorList>
    </citation>
    <scope>NUCLEOTIDE SEQUENCE [LARGE SCALE GENOMIC DNA]</scope>
    <source>
        <strain evidence="5 6">S 113</strain>
    </source>
</reference>
<evidence type="ECO:0000256" key="2">
    <source>
        <dbReference type="ARBA" id="ARBA00022679"/>
    </source>
</evidence>
<feature type="compositionally biased region" description="Basic and acidic residues" evidence="3">
    <location>
        <begin position="27"/>
        <end position="36"/>
    </location>
</feature>
<dbReference type="InterPro" id="IPR013217">
    <property type="entry name" value="Methyltransf_12"/>
</dbReference>
<comment type="caution">
    <text evidence="5">The sequence shown here is derived from an EMBL/GenBank/DDBJ whole genome shotgun (WGS) entry which is preliminary data.</text>
</comment>
<keyword evidence="6" id="KW-1185">Reference proteome</keyword>
<dbReference type="Pfam" id="PF08242">
    <property type="entry name" value="Methyltransf_12"/>
    <property type="match status" value="1"/>
</dbReference>
<dbReference type="Pfam" id="PF13578">
    <property type="entry name" value="Methyltransf_24"/>
    <property type="match status" value="1"/>
</dbReference>
<feature type="region of interest" description="Disordered" evidence="3">
    <location>
        <begin position="1"/>
        <end position="178"/>
    </location>
</feature>
<dbReference type="SUPFAM" id="SSF53335">
    <property type="entry name" value="S-adenosyl-L-methionine-dependent methyltransferases"/>
    <property type="match status" value="2"/>
</dbReference>
<dbReference type="CDD" id="cd02440">
    <property type="entry name" value="AdoMet_MTases"/>
    <property type="match status" value="1"/>
</dbReference>
<evidence type="ECO:0000313" key="5">
    <source>
        <dbReference type="EMBL" id="RXF72639.1"/>
    </source>
</evidence>
<dbReference type="SUPFAM" id="SSF53756">
    <property type="entry name" value="UDP-Glycosyltransferase/glycogen phosphorylase"/>
    <property type="match status" value="1"/>
</dbReference>